<keyword evidence="1" id="KW-0597">Phosphoprotein</keyword>
<evidence type="ECO:0000259" key="3">
    <source>
        <dbReference type="PROSITE" id="PS50006"/>
    </source>
</evidence>
<sequence>MGRIPTTVGLVSGTGLVARFGNVVLFLHGDSASTERILGAAEAAASAADPGVAVAQRLAATVFSAGATPPAFGVIAPTADGLLILLRGATTAAVDGPEGARSLSGARALTWVDEIVRDPVRRLTVRAETAGGAIAHTDLRSGVVVGGGFVVHAPVSGVTAPPPPGTAPPKESPAGENPPSAAKTGRGQVVSSTPDRAAEPSNPRAVATTPAPGSRPAADSGAHQRPRPLDQRVRMDARSDPAPETRATPAVEPQRPSGPRAARPDLVKRDGAEPGSTPRLPGPEQRAADADRANRPDPDDQPPTAAYVSDLEEAAPHAQAAAPPTTSAVPTADGVLTSAEGAVYPLDRPYVIGRDPMIDESVRRAVASPIVIARDRHVSRVHARVYIENGLVYVRDAGTPGGTFVAAPGAPDWVRVGQRAMELKVGWSLRIGEKVLTYRAG</sequence>
<dbReference type="Proteomes" id="UP000267164">
    <property type="component" value="Chromosome"/>
</dbReference>
<protein>
    <submittedName>
        <fullName evidence="4">FHA domain-containing protein</fullName>
    </submittedName>
</protein>
<organism evidence="4 5">
    <name type="scientific">Nocardia yunnanensis</name>
    <dbReference type="NCBI Taxonomy" id="2382165"/>
    <lineage>
        <taxon>Bacteria</taxon>
        <taxon>Bacillati</taxon>
        <taxon>Actinomycetota</taxon>
        <taxon>Actinomycetes</taxon>
        <taxon>Mycobacteriales</taxon>
        <taxon>Nocardiaceae</taxon>
        <taxon>Nocardia</taxon>
    </lineage>
</organism>
<feature type="compositionally biased region" description="Basic and acidic residues" evidence="2">
    <location>
        <begin position="227"/>
        <end position="243"/>
    </location>
</feature>
<dbReference type="InterPro" id="IPR000253">
    <property type="entry name" value="FHA_dom"/>
</dbReference>
<feature type="domain" description="FHA" evidence="3">
    <location>
        <begin position="350"/>
        <end position="405"/>
    </location>
</feature>
<feature type="region of interest" description="Disordered" evidence="2">
    <location>
        <begin position="313"/>
        <end position="332"/>
    </location>
</feature>
<accession>A0A386ZAC4</accession>
<feature type="compositionally biased region" description="Basic and acidic residues" evidence="2">
    <location>
        <begin position="286"/>
        <end position="298"/>
    </location>
</feature>
<dbReference type="PROSITE" id="PS50006">
    <property type="entry name" value="FHA_DOMAIN"/>
    <property type="match status" value="1"/>
</dbReference>
<dbReference type="CDD" id="cd00060">
    <property type="entry name" value="FHA"/>
    <property type="match status" value="1"/>
</dbReference>
<evidence type="ECO:0000313" key="5">
    <source>
        <dbReference type="Proteomes" id="UP000267164"/>
    </source>
</evidence>
<dbReference type="InterPro" id="IPR008984">
    <property type="entry name" value="SMAD_FHA_dom_sf"/>
</dbReference>
<feature type="region of interest" description="Disordered" evidence="2">
    <location>
        <begin position="155"/>
        <end position="305"/>
    </location>
</feature>
<dbReference type="EMBL" id="CP032568">
    <property type="protein sequence ID" value="AYF74123.1"/>
    <property type="molecule type" value="Genomic_DNA"/>
</dbReference>
<dbReference type="KEGG" id="nyu:D7D52_09875"/>
<dbReference type="AlphaFoldDB" id="A0A386ZAC4"/>
<dbReference type="Gene3D" id="2.60.200.20">
    <property type="match status" value="1"/>
</dbReference>
<dbReference type="OrthoDB" id="5192484at2"/>
<evidence type="ECO:0000256" key="2">
    <source>
        <dbReference type="SAM" id="MobiDB-lite"/>
    </source>
</evidence>
<feature type="compositionally biased region" description="Basic and acidic residues" evidence="2">
    <location>
        <begin position="262"/>
        <end position="272"/>
    </location>
</feature>
<evidence type="ECO:0000313" key="4">
    <source>
        <dbReference type="EMBL" id="AYF74123.1"/>
    </source>
</evidence>
<dbReference type="Pfam" id="PF00498">
    <property type="entry name" value="FHA"/>
    <property type="match status" value="1"/>
</dbReference>
<dbReference type="RefSeq" id="WP_120736044.1">
    <property type="nucleotide sequence ID" value="NZ_CP032568.1"/>
</dbReference>
<name>A0A386ZAC4_9NOCA</name>
<feature type="compositionally biased region" description="Low complexity" evidence="2">
    <location>
        <begin position="316"/>
        <end position="332"/>
    </location>
</feature>
<dbReference type="SUPFAM" id="SSF49879">
    <property type="entry name" value="SMAD/FHA domain"/>
    <property type="match status" value="1"/>
</dbReference>
<reference evidence="4 5" key="1">
    <citation type="submission" date="2018-09" db="EMBL/GenBank/DDBJ databases">
        <title>Nocardia yunnanensis sp. nov., an actinomycete isolated from a soil sample.</title>
        <authorList>
            <person name="Zhang J."/>
        </authorList>
    </citation>
    <scope>NUCLEOTIDE SEQUENCE [LARGE SCALE GENOMIC DNA]</scope>
    <source>
        <strain evidence="4 5">CFHS0054</strain>
    </source>
</reference>
<feature type="compositionally biased region" description="Pro residues" evidence="2">
    <location>
        <begin position="160"/>
        <end position="171"/>
    </location>
</feature>
<gene>
    <name evidence="4" type="ORF">D7D52_09875</name>
</gene>
<evidence type="ECO:0000256" key="1">
    <source>
        <dbReference type="ARBA" id="ARBA00022553"/>
    </source>
</evidence>
<keyword evidence="5" id="KW-1185">Reference proteome</keyword>
<proteinExistence type="predicted"/>